<protein>
    <submittedName>
        <fullName evidence="1">Uncharacterized protein</fullName>
    </submittedName>
</protein>
<dbReference type="EMBL" id="RYFI01000011">
    <property type="protein sequence ID" value="RXF72945.1"/>
    <property type="molecule type" value="Genomic_DNA"/>
</dbReference>
<evidence type="ECO:0000313" key="2">
    <source>
        <dbReference type="Proteomes" id="UP000289708"/>
    </source>
</evidence>
<name>A0A4Q0MHR6_9HYPH</name>
<keyword evidence="2" id="KW-1185">Reference proteome</keyword>
<organism evidence="1 2">
    <name type="scientific">Hansschlegelia zhihuaiae</name>
    <dbReference type="NCBI Taxonomy" id="405005"/>
    <lineage>
        <taxon>Bacteria</taxon>
        <taxon>Pseudomonadati</taxon>
        <taxon>Pseudomonadota</taxon>
        <taxon>Alphaproteobacteria</taxon>
        <taxon>Hyphomicrobiales</taxon>
        <taxon>Methylopilaceae</taxon>
        <taxon>Hansschlegelia</taxon>
    </lineage>
</organism>
<dbReference type="Proteomes" id="UP000289708">
    <property type="component" value="Unassembled WGS sequence"/>
</dbReference>
<dbReference type="RefSeq" id="WP_128777805.1">
    <property type="nucleotide sequence ID" value="NZ_RYFI01000011.1"/>
</dbReference>
<evidence type="ECO:0000313" key="1">
    <source>
        <dbReference type="EMBL" id="RXF72945.1"/>
    </source>
</evidence>
<proteinExistence type="predicted"/>
<accession>A0A4Q0MHR6</accession>
<comment type="caution">
    <text evidence="1">The sequence shown here is derived from an EMBL/GenBank/DDBJ whole genome shotgun (WGS) entry which is preliminary data.</text>
</comment>
<dbReference type="AlphaFoldDB" id="A0A4Q0MHR6"/>
<sequence length="100" mass="11143">MTSSEISQPTLWVIYRAGELAIARESISAGPEADYPIADAPGDRMVVGVLHLVRQRLEERGLVLLTKDVIDTRHGAIEFWGNQHLRAPNLLSDKKRALQL</sequence>
<gene>
    <name evidence="1" type="ORF">EK403_12425</name>
</gene>
<reference evidence="1 2" key="1">
    <citation type="submission" date="2018-12" db="EMBL/GenBank/DDBJ databases">
        <title>bacterium Hansschlegelia zhihuaiae S113.</title>
        <authorList>
            <person name="He J."/>
        </authorList>
    </citation>
    <scope>NUCLEOTIDE SEQUENCE [LARGE SCALE GENOMIC DNA]</scope>
    <source>
        <strain evidence="1 2">S 113</strain>
    </source>
</reference>